<dbReference type="PANTHER" id="PTHR43615">
    <property type="entry name" value="PHOSPHOENOLPYRUVATE SYNTHASE-RELATED"/>
    <property type="match status" value="1"/>
</dbReference>
<dbReference type="InterPro" id="IPR008279">
    <property type="entry name" value="PEP-util_enz_mobile_dom"/>
</dbReference>
<organism evidence="2 3">
    <name type="scientific">Pyrobaculum oguniense (strain DSM 13380 / JCM 10595 / TE7)</name>
    <dbReference type="NCBI Taxonomy" id="698757"/>
    <lineage>
        <taxon>Archaea</taxon>
        <taxon>Thermoproteota</taxon>
        <taxon>Thermoprotei</taxon>
        <taxon>Thermoproteales</taxon>
        <taxon>Thermoproteaceae</taxon>
        <taxon>Pyrobaculum</taxon>
    </lineage>
</organism>
<reference evidence="2 3" key="1">
    <citation type="journal article" date="2012" name="Stand. Genomic Sci.">
        <title>Complete genome sequence of Pyrobaculum oguniense.</title>
        <authorList>
            <person name="Bernick D.L."/>
            <person name="Karplus K."/>
            <person name="Lui L.M."/>
            <person name="Coker J.K."/>
            <person name="Murphy J.N."/>
            <person name="Chan P.P."/>
            <person name="Cozen A.E."/>
            <person name="Lowe T.M."/>
        </authorList>
    </citation>
    <scope>NUCLEOTIDE SEQUENCE [LARGE SCALE GENOMIC DNA]</scope>
    <source>
        <strain evidence="2 3">TE7</strain>
    </source>
</reference>
<dbReference type="InterPro" id="IPR051549">
    <property type="entry name" value="PEP_Utilizing_Enz"/>
</dbReference>
<feature type="domain" description="PEP-utilising enzyme mobile" evidence="1">
    <location>
        <begin position="500"/>
        <end position="570"/>
    </location>
</feature>
<dbReference type="HOGENOM" id="CLU_031538_0_0_2"/>
<name>H6Q9E7_PYROT</name>
<dbReference type="AlphaFoldDB" id="H6Q9E7"/>
<evidence type="ECO:0000259" key="1">
    <source>
        <dbReference type="Pfam" id="PF00391"/>
    </source>
</evidence>
<protein>
    <submittedName>
        <fullName evidence="2">Phosphoenolpyruvate synthase/pyruvate phosphate dikinase</fullName>
    </submittedName>
</protein>
<accession>H6Q9E7</accession>
<dbReference type="Pfam" id="PF00391">
    <property type="entry name" value="PEP-utilizers"/>
    <property type="match status" value="1"/>
</dbReference>
<sequence>MCASEARPYLYFQTPIRELFADPPADLVAEEDGRFWYHDAVHFGDGPLYPMDYSLTVMLMDMTQSAYYNRVFAMPTSRGRATIMVKGRPYRTSFQEGKVGDPEVFERRLRFYLENWDSIYEQWKREVLEIIKELESLEFELPEGYEPDEAVYSRAYPSPQRLLENWMRLLALWMRLWFRHYEMLMLGYAVYDFFYRFCKAVFPDIPDHHITLMMSGRRPLDVELPEKTLRELAKLARELGVGDLVLSAETPEDLEKALAGAGEAGAKWLAAWRESFAHFHVSTGSGMLHTDARWDERPEIPLAILKNYIRSPPPERPRPDPDAVALGYAQLLPEDLRDLFWKYLDVARRVYPYIEEHSFYVENWGFSVGYKKIHQVGRLLAKWGVLASEDDIWYLNWFEVMQALLEAATVWASGRSPVGKHWWGRVARRREEFLKALSRETTAPYLGALPSAVRDSNLAMLHRIGGGDGGRGLVGVGASPGVAEGFVVVVRGYDDFAKVRSGVVIVAPTIAPTWAPLLSQAAAVVTDSGGVMSHAAILAREYGVPAVVGTGNATKVLRDGAKVRVDGGRGVVEVLCWQNC</sequence>
<dbReference type="Gene3D" id="3.50.30.10">
    <property type="entry name" value="Phosphohistidine domain"/>
    <property type="match status" value="1"/>
</dbReference>
<dbReference type="eggNOG" id="arCOG01114">
    <property type="taxonomic scope" value="Archaea"/>
</dbReference>
<dbReference type="Proteomes" id="UP000009062">
    <property type="component" value="Chromosome"/>
</dbReference>
<proteinExistence type="predicted"/>
<dbReference type="GO" id="GO:0016772">
    <property type="term" value="F:transferase activity, transferring phosphorus-containing groups"/>
    <property type="evidence" value="ECO:0007669"/>
    <property type="project" value="InterPro"/>
</dbReference>
<evidence type="ECO:0000313" key="3">
    <source>
        <dbReference type="Proteomes" id="UP000009062"/>
    </source>
</evidence>
<dbReference type="STRING" id="698757.Pogu_1788"/>
<dbReference type="KEGG" id="pog:Pogu_1788"/>
<dbReference type="SUPFAM" id="SSF52009">
    <property type="entry name" value="Phosphohistidine domain"/>
    <property type="match status" value="1"/>
</dbReference>
<dbReference type="InterPro" id="IPR036637">
    <property type="entry name" value="Phosphohistidine_dom_sf"/>
</dbReference>
<dbReference type="EMBL" id="CP003316">
    <property type="protein sequence ID" value="AFA39815.1"/>
    <property type="molecule type" value="Genomic_DNA"/>
</dbReference>
<gene>
    <name evidence="2" type="ordered locus">Pogu_1788</name>
</gene>
<keyword evidence="3" id="KW-1185">Reference proteome</keyword>
<evidence type="ECO:0000313" key="2">
    <source>
        <dbReference type="EMBL" id="AFA39815.1"/>
    </source>
</evidence>
<dbReference type="PANTHER" id="PTHR43615:SF1">
    <property type="entry name" value="PPDK_N DOMAIN-CONTAINING PROTEIN"/>
    <property type="match status" value="1"/>
</dbReference>